<dbReference type="GO" id="GO:0005886">
    <property type="term" value="C:plasma membrane"/>
    <property type="evidence" value="ECO:0007669"/>
    <property type="project" value="UniProtKB-SubCell"/>
</dbReference>
<evidence type="ECO:0000256" key="5">
    <source>
        <dbReference type="ARBA" id="ARBA00022989"/>
    </source>
</evidence>
<proteinExistence type="inferred from homology"/>
<organism evidence="8 9">
    <name type="scientific">Kitasatospora gansuensis</name>
    <dbReference type="NCBI Taxonomy" id="258050"/>
    <lineage>
        <taxon>Bacteria</taxon>
        <taxon>Bacillati</taxon>
        <taxon>Actinomycetota</taxon>
        <taxon>Actinomycetes</taxon>
        <taxon>Kitasatosporales</taxon>
        <taxon>Streptomycetaceae</taxon>
        <taxon>Kitasatospora</taxon>
    </lineage>
</organism>
<evidence type="ECO:0000256" key="3">
    <source>
        <dbReference type="ARBA" id="ARBA00022475"/>
    </source>
</evidence>
<comment type="subcellular location">
    <subcellularLocation>
        <location evidence="1 7">Cell membrane</location>
        <topology evidence="1 7">Multi-pass membrane protein</topology>
    </subcellularLocation>
</comment>
<sequence>MHDFDLTSTFVTLFAVVGPPKVLLAFAQLARTRSHRELVQLTLVATGLAAVVGVAVEYSAAFLTTFFHIDDWSLQLAGGVIFFIYAVALVLGIHLGGSTEDGGQFPNPLMEGIRELLLPYIASPLAMTALMVGALEREDWGWRTTLASAYVGVVAINCVCVLLLSRPLRHSHQTVLEVMSRLLGLLLAAVGVELFIAGLGELSAQGLH</sequence>
<keyword evidence="9" id="KW-1185">Reference proteome</keyword>
<dbReference type="AlphaFoldDB" id="A0A7W7SFW6"/>
<feature type="transmembrane region" description="Helical" evidence="7">
    <location>
        <begin position="178"/>
        <end position="199"/>
    </location>
</feature>
<feature type="transmembrane region" description="Helical" evidence="7">
    <location>
        <begin position="6"/>
        <end position="26"/>
    </location>
</feature>
<dbReference type="Proteomes" id="UP000573327">
    <property type="component" value="Unassembled WGS sequence"/>
</dbReference>
<evidence type="ECO:0000313" key="9">
    <source>
        <dbReference type="Proteomes" id="UP000573327"/>
    </source>
</evidence>
<evidence type="ECO:0000256" key="1">
    <source>
        <dbReference type="ARBA" id="ARBA00004651"/>
    </source>
</evidence>
<evidence type="ECO:0000256" key="7">
    <source>
        <dbReference type="RuleBase" id="RU362048"/>
    </source>
</evidence>
<reference evidence="8 9" key="1">
    <citation type="submission" date="2020-08" db="EMBL/GenBank/DDBJ databases">
        <title>Sequencing the genomes of 1000 actinobacteria strains.</title>
        <authorList>
            <person name="Klenk H.-P."/>
        </authorList>
    </citation>
    <scope>NUCLEOTIDE SEQUENCE [LARGE SCALE GENOMIC DNA]</scope>
    <source>
        <strain evidence="8 9">DSM 44786</strain>
    </source>
</reference>
<dbReference type="EMBL" id="JACHJR010000001">
    <property type="protein sequence ID" value="MBB4949729.1"/>
    <property type="molecule type" value="Genomic_DNA"/>
</dbReference>
<evidence type="ECO:0000256" key="4">
    <source>
        <dbReference type="ARBA" id="ARBA00022692"/>
    </source>
</evidence>
<keyword evidence="4 7" id="KW-0812">Transmembrane</keyword>
<feature type="transmembrane region" description="Helical" evidence="7">
    <location>
        <begin position="147"/>
        <end position="166"/>
    </location>
</feature>
<keyword evidence="3" id="KW-1003">Cell membrane</keyword>
<keyword evidence="6 7" id="KW-0472">Membrane</keyword>
<comment type="similarity">
    <text evidence="2 7">Belongs to the UPF0056 (MarC) family.</text>
</comment>
<dbReference type="PANTHER" id="PTHR33508:SF1">
    <property type="entry name" value="UPF0056 MEMBRANE PROTEIN YHCE"/>
    <property type="match status" value="1"/>
</dbReference>
<gene>
    <name evidence="8" type="ORF">F4556_005264</name>
</gene>
<feature type="transmembrane region" description="Helical" evidence="7">
    <location>
        <begin position="116"/>
        <end position="135"/>
    </location>
</feature>
<feature type="transmembrane region" description="Helical" evidence="7">
    <location>
        <begin position="76"/>
        <end position="95"/>
    </location>
</feature>
<dbReference type="PANTHER" id="PTHR33508">
    <property type="entry name" value="UPF0056 MEMBRANE PROTEIN YHCE"/>
    <property type="match status" value="1"/>
</dbReference>
<accession>A0A7W7SFW6</accession>
<evidence type="ECO:0000256" key="2">
    <source>
        <dbReference type="ARBA" id="ARBA00009784"/>
    </source>
</evidence>
<evidence type="ECO:0000256" key="6">
    <source>
        <dbReference type="ARBA" id="ARBA00023136"/>
    </source>
</evidence>
<keyword evidence="5 7" id="KW-1133">Transmembrane helix</keyword>
<dbReference type="Pfam" id="PF01914">
    <property type="entry name" value="MarC"/>
    <property type="match status" value="1"/>
</dbReference>
<name>A0A7W7SFW6_9ACTN</name>
<evidence type="ECO:0000313" key="8">
    <source>
        <dbReference type="EMBL" id="MBB4949729.1"/>
    </source>
</evidence>
<protein>
    <recommendedName>
        <fullName evidence="7">UPF0056 membrane protein</fullName>
    </recommendedName>
</protein>
<feature type="transmembrane region" description="Helical" evidence="7">
    <location>
        <begin position="38"/>
        <end position="56"/>
    </location>
</feature>
<dbReference type="InterPro" id="IPR002771">
    <property type="entry name" value="Multi_antbiot-R_MarC"/>
</dbReference>
<comment type="caution">
    <text evidence="8">The sequence shown here is derived from an EMBL/GenBank/DDBJ whole genome shotgun (WGS) entry which is preliminary data.</text>
</comment>
<dbReference type="RefSeq" id="WP_184920290.1">
    <property type="nucleotide sequence ID" value="NZ_JACHJR010000001.1"/>
</dbReference>